<keyword evidence="6 20" id="KW-0548">Nucleotidyltransferase</keyword>
<dbReference type="Pfam" id="PF14260">
    <property type="entry name" value="zf-C4pol"/>
    <property type="match status" value="1"/>
</dbReference>
<dbReference type="GO" id="GO:0003677">
    <property type="term" value="F:DNA binding"/>
    <property type="evidence" value="ECO:0007669"/>
    <property type="project" value="UniProtKB-KW"/>
</dbReference>
<feature type="compositionally biased region" description="Polar residues" evidence="21">
    <location>
        <begin position="740"/>
        <end position="756"/>
    </location>
</feature>
<evidence type="ECO:0000256" key="12">
    <source>
        <dbReference type="ARBA" id="ARBA00022932"/>
    </source>
</evidence>
<evidence type="ECO:0000256" key="2">
    <source>
        <dbReference type="ARBA" id="ARBA00004123"/>
    </source>
</evidence>
<proteinExistence type="inferred from homology"/>
<dbReference type="InterPro" id="IPR042087">
    <property type="entry name" value="DNA_pol_B_thumb"/>
</dbReference>
<evidence type="ECO:0000256" key="19">
    <source>
        <dbReference type="ARBA" id="ARBA00066055"/>
    </source>
</evidence>
<keyword evidence="14 20" id="KW-0411">Iron-sulfur</keyword>
<keyword evidence="15 20" id="KW-0238">DNA-binding</keyword>
<dbReference type="PRINTS" id="PR00106">
    <property type="entry name" value="DNAPOLB"/>
</dbReference>
<keyword evidence="10 20" id="KW-0863">Zinc-finger</keyword>
<organism evidence="26 27">
    <name type="scientific">Papiliotrema laurentii</name>
    <name type="common">Cryptococcus laurentii</name>
    <dbReference type="NCBI Taxonomy" id="5418"/>
    <lineage>
        <taxon>Eukaryota</taxon>
        <taxon>Fungi</taxon>
        <taxon>Dikarya</taxon>
        <taxon>Basidiomycota</taxon>
        <taxon>Agaricomycotina</taxon>
        <taxon>Tremellomycetes</taxon>
        <taxon>Tremellales</taxon>
        <taxon>Rhynchogastremaceae</taxon>
        <taxon>Papiliotrema</taxon>
    </lineage>
</organism>
<dbReference type="FunFam" id="1.10.132.60:FF:000007">
    <property type="entry name" value="DNA polymerase"/>
    <property type="match status" value="1"/>
</dbReference>
<evidence type="ECO:0000256" key="4">
    <source>
        <dbReference type="ARBA" id="ARBA00022485"/>
    </source>
</evidence>
<keyword evidence="4 20" id="KW-0004">4Fe-4S</keyword>
<dbReference type="Pfam" id="PF24055">
    <property type="entry name" value="POL3_N"/>
    <property type="match status" value="1"/>
</dbReference>
<evidence type="ECO:0000256" key="5">
    <source>
        <dbReference type="ARBA" id="ARBA00022679"/>
    </source>
</evidence>
<protein>
    <recommendedName>
        <fullName evidence="20">DNA polymerase</fullName>
        <ecNumber evidence="20">2.7.7.7</ecNumber>
    </recommendedName>
</protein>
<evidence type="ECO:0000256" key="9">
    <source>
        <dbReference type="ARBA" id="ARBA00022763"/>
    </source>
</evidence>
<dbReference type="InterPro" id="IPR006133">
    <property type="entry name" value="DNA-dir_DNA_pol_B_exonuc"/>
</dbReference>
<feature type="region of interest" description="Disordered" evidence="21">
    <location>
        <begin position="1063"/>
        <end position="1083"/>
    </location>
</feature>
<dbReference type="SMART" id="SM00486">
    <property type="entry name" value="POLBc"/>
    <property type="match status" value="1"/>
</dbReference>
<reference evidence="26" key="1">
    <citation type="submission" date="2023-02" db="EMBL/GenBank/DDBJ databases">
        <title>Identification and recombinant expression of a fungal hydrolase from Papiliotrema laurentii that hydrolyzes apple cutin and clears colloidal polyester polyurethane.</title>
        <authorList>
            <consortium name="DOE Joint Genome Institute"/>
            <person name="Roman V.A."/>
            <person name="Bojanowski C."/>
            <person name="Crable B.R."/>
            <person name="Wagner D.N."/>
            <person name="Hung C.S."/>
            <person name="Nadeau L.J."/>
            <person name="Schratz L."/>
            <person name="Haridas S."/>
            <person name="Pangilinan J."/>
            <person name="Lipzen A."/>
            <person name="Na H."/>
            <person name="Yan M."/>
            <person name="Ng V."/>
            <person name="Grigoriev I.V."/>
            <person name="Spatafora J.W."/>
            <person name="Barlow D."/>
            <person name="Biffinger J."/>
            <person name="Kelley-Loughnane N."/>
            <person name="Varaljay V.A."/>
            <person name="Crookes-Goodson W.J."/>
        </authorList>
    </citation>
    <scope>NUCLEOTIDE SEQUENCE</scope>
    <source>
        <strain evidence="26">5307AH</strain>
    </source>
</reference>
<dbReference type="SUPFAM" id="SSF56672">
    <property type="entry name" value="DNA/RNA polymerases"/>
    <property type="match status" value="1"/>
</dbReference>
<dbReference type="GO" id="GO:0003887">
    <property type="term" value="F:DNA-directed DNA polymerase activity"/>
    <property type="evidence" value="ECO:0007669"/>
    <property type="project" value="UniProtKB-KW"/>
</dbReference>
<gene>
    <name evidence="26" type="ORF">DB88DRAFT_487367</name>
</gene>
<dbReference type="InterPro" id="IPR043502">
    <property type="entry name" value="DNA/RNA_pol_sf"/>
</dbReference>
<comment type="caution">
    <text evidence="26">The sequence shown here is derived from an EMBL/GenBank/DDBJ whole genome shotgun (WGS) entry which is preliminary data.</text>
</comment>
<evidence type="ECO:0000256" key="10">
    <source>
        <dbReference type="ARBA" id="ARBA00022771"/>
    </source>
</evidence>
<evidence type="ECO:0000256" key="3">
    <source>
        <dbReference type="ARBA" id="ARBA00005755"/>
    </source>
</evidence>
<dbReference type="InterPro" id="IPR012337">
    <property type="entry name" value="RNaseH-like_sf"/>
</dbReference>
<feature type="domain" description="DNA polymerase delta/zeta catalytic subunit N-terminal" evidence="25">
    <location>
        <begin position="75"/>
        <end position="169"/>
    </location>
</feature>
<dbReference type="CDD" id="cd05778">
    <property type="entry name" value="DNA_polB_zeta_exo"/>
    <property type="match status" value="1"/>
</dbReference>
<dbReference type="GO" id="GO:0008270">
    <property type="term" value="F:zinc ion binding"/>
    <property type="evidence" value="ECO:0007669"/>
    <property type="project" value="UniProtKB-KW"/>
</dbReference>
<comment type="cofactor">
    <cofactor evidence="1 20">
        <name>[4Fe-4S] cluster</name>
        <dbReference type="ChEBI" id="CHEBI:49883"/>
    </cofactor>
</comment>
<dbReference type="InterPro" id="IPR025687">
    <property type="entry name" value="Znf-C4pol"/>
</dbReference>
<comment type="catalytic activity">
    <reaction evidence="18 20">
        <text>DNA(n) + a 2'-deoxyribonucleoside 5'-triphosphate = DNA(n+1) + diphosphate</text>
        <dbReference type="Rhea" id="RHEA:22508"/>
        <dbReference type="Rhea" id="RHEA-COMP:17339"/>
        <dbReference type="Rhea" id="RHEA-COMP:17340"/>
        <dbReference type="ChEBI" id="CHEBI:33019"/>
        <dbReference type="ChEBI" id="CHEBI:61560"/>
        <dbReference type="ChEBI" id="CHEBI:173112"/>
        <dbReference type="EC" id="2.7.7.7"/>
    </reaction>
</comment>
<dbReference type="FunFam" id="3.30.420.10:FF:000024">
    <property type="entry name" value="DNA polymerase zeta catalytic subunit"/>
    <property type="match status" value="1"/>
</dbReference>
<dbReference type="SUPFAM" id="SSF53098">
    <property type="entry name" value="Ribonuclease H-like"/>
    <property type="match status" value="1"/>
</dbReference>
<dbReference type="CDD" id="cd05534">
    <property type="entry name" value="POLBc_zeta"/>
    <property type="match status" value="1"/>
</dbReference>
<dbReference type="GO" id="GO:0016035">
    <property type="term" value="C:zeta DNA polymerase complex"/>
    <property type="evidence" value="ECO:0007669"/>
    <property type="project" value="InterPro"/>
</dbReference>
<comment type="subcellular location">
    <subcellularLocation>
        <location evidence="2 20">Nucleus</location>
    </subcellularLocation>
</comment>
<dbReference type="InterPro" id="IPR030559">
    <property type="entry name" value="PolZ_Rev3"/>
</dbReference>
<evidence type="ECO:0000256" key="14">
    <source>
        <dbReference type="ARBA" id="ARBA00023014"/>
    </source>
</evidence>
<comment type="subunit">
    <text evidence="19">Forms DNA polymerase zeta with REV7.</text>
</comment>
<evidence type="ECO:0000256" key="17">
    <source>
        <dbReference type="ARBA" id="ARBA00023242"/>
    </source>
</evidence>
<feature type="compositionally biased region" description="Acidic residues" evidence="21">
    <location>
        <begin position="564"/>
        <end position="573"/>
    </location>
</feature>
<dbReference type="Gene3D" id="3.30.342.10">
    <property type="entry name" value="DNA Polymerase, chain B, domain 1"/>
    <property type="match status" value="1"/>
</dbReference>
<evidence type="ECO:0000259" key="23">
    <source>
        <dbReference type="Pfam" id="PF03104"/>
    </source>
</evidence>
<dbReference type="Gene3D" id="1.10.287.690">
    <property type="entry name" value="Helix hairpin bin"/>
    <property type="match status" value="1"/>
</dbReference>
<keyword evidence="9" id="KW-0227">DNA damage</keyword>
<feature type="domain" description="C4-type zinc-finger of DNA polymerase delta" evidence="24">
    <location>
        <begin position="1823"/>
        <end position="1892"/>
    </location>
</feature>
<evidence type="ECO:0000313" key="27">
    <source>
        <dbReference type="Proteomes" id="UP001182556"/>
    </source>
</evidence>
<keyword evidence="16" id="KW-0234">DNA repair</keyword>
<dbReference type="InterPro" id="IPR017964">
    <property type="entry name" value="DNA-dir_DNA_pol_B_CS"/>
</dbReference>
<keyword evidence="27" id="KW-1185">Reference proteome</keyword>
<dbReference type="PANTHER" id="PTHR45812:SF1">
    <property type="entry name" value="DNA POLYMERASE ZETA CATALYTIC SUBUNIT"/>
    <property type="match status" value="1"/>
</dbReference>
<accession>A0AAD9L6B3</accession>
<evidence type="ECO:0000256" key="15">
    <source>
        <dbReference type="ARBA" id="ARBA00023125"/>
    </source>
</evidence>
<keyword evidence="7 20" id="KW-0235">DNA replication</keyword>
<feature type="domain" description="DNA-directed DNA polymerase family B exonuclease" evidence="23">
    <location>
        <begin position="1069"/>
        <end position="1263"/>
    </location>
</feature>
<dbReference type="InterPro" id="IPR056435">
    <property type="entry name" value="DPOD/Z_N"/>
</dbReference>
<dbReference type="Pfam" id="PF00136">
    <property type="entry name" value="DNA_pol_B"/>
    <property type="match status" value="1"/>
</dbReference>
<feature type="region of interest" description="Disordered" evidence="21">
    <location>
        <begin position="916"/>
        <end position="935"/>
    </location>
</feature>
<keyword evidence="13 20" id="KW-0408">Iron</keyword>
<dbReference type="PROSITE" id="PS00116">
    <property type="entry name" value="DNA_POLYMERASE_B"/>
    <property type="match status" value="1"/>
</dbReference>
<dbReference type="GO" id="GO:0006260">
    <property type="term" value="P:DNA replication"/>
    <property type="evidence" value="ECO:0007669"/>
    <property type="project" value="UniProtKB-KW"/>
</dbReference>
<evidence type="ECO:0000256" key="11">
    <source>
        <dbReference type="ARBA" id="ARBA00022833"/>
    </source>
</evidence>
<dbReference type="InterPro" id="IPR006172">
    <property type="entry name" value="DNA-dir_DNA_pol_B"/>
</dbReference>
<evidence type="ECO:0000259" key="24">
    <source>
        <dbReference type="Pfam" id="PF14260"/>
    </source>
</evidence>
<feature type="region of interest" description="Disordered" evidence="21">
    <location>
        <begin position="421"/>
        <end position="469"/>
    </location>
</feature>
<evidence type="ECO:0000256" key="21">
    <source>
        <dbReference type="SAM" id="MobiDB-lite"/>
    </source>
</evidence>
<feature type="region of interest" description="Disordered" evidence="21">
    <location>
        <begin position="819"/>
        <end position="911"/>
    </location>
</feature>
<dbReference type="InterPro" id="IPR023211">
    <property type="entry name" value="DNA_pol_palm_dom_sf"/>
</dbReference>
<evidence type="ECO:0000256" key="7">
    <source>
        <dbReference type="ARBA" id="ARBA00022705"/>
    </source>
</evidence>
<feature type="compositionally biased region" description="Low complexity" evidence="21">
    <location>
        <begin position="890"/>
        <end position="907"/>
    </location>
</feature>
<keyword evidence="11 20" id="KW-0862">Zinc</keyword>
<evidence type="ECO:0000313" key="26">
    <source>
        <dbReference type="EMBL" id="KAK1924923.1"/>
    </source>
</evidence>
<evidence type="ECO:0000256" key="18">
    <source>
        <dbReference type="ARBA" id="ARBA00049244"/>
    </source>
</evidence>
<evidence type="ECO:0000256" key="16">
    <source>
        <dbReference type="ARBA" id="ARBA00023204"/>
    </source>
</evidence>
<dbReference type="GO" id="GO:0051539">
    <property type="term" value="F:4 iron, 4 sulfur cluster binding"/>
    <property type="evidence" value="ECO:0007669"/>
    <property type="project" value="UniProtKB-KW"/>
</dbReference>
<evidence type="ECO:0000256" key="1">
    <source>
        <dbReference type="ARBA" id="ARBA00001966"/>
    </source>
</evidence>
<evidence type="ECO:0000256" key="8">
    <source>
        <dbReference type="ARBA" id="ARBA00022723"/>
    </source>
</evidence>
<keyword evidence="17 20" id="KW-0539">Nucleus</keyword>
<comment type="similarity">
    <text evidence="3 20">Belongs to the DNA polymerase type-B family.</text>
</comment>
<dbReference type="Gene3D" id="3.90.1600.10">
    <property type="entry name" value="Palm domain of DNA polymerase"/>
    <property type="match status" value="1"/>
</dbReference>
<dbReference type="GO" id="GO:0000724">
    <property type="term" value="P:double-strand break repair via homologous recombination"/>
    <property type="evidence" value="ECO:0007669"/>
    <property type="project" value="TreeGrafter"/>
</dbReference>
<dbReference type="EMBL" id="JAODAN010000004">
    <property type="protein sequence ID" value="KAK1924923.1"/>
    <property type="molecule type" value="Genomic_DNA"/>
</dbReference>
<evidence type="ECO:0000259" key="22">
    <source>
        <dbReference type="Pfam" id="PF00136"/>
    </source>
</evidence>
<feature type="compositionally biased region" description="Basic and acidic residues" evidence="21">
    <location>
        <begin position="577"/>
        <end position="591"/>
    </location>
</feature>
<feature type="compositionally biased region" description="Polar residues" evidence="21">
    <location>
        <begin position="840"/>
        <end position="862"/>
    </location>
</feature>
<feature type="region of interest" description="Disordered" evidence="21">
    <location>
        <begin position="562"/>
        <end position="608"/>
    </location>
</feature>
<evidence type="ECO:0000256" key="13">
    <source>
        <dbReference type="ARBA" id="ARBA00023004"/>
    </source>
</evidence>
<feature type="region of interest" description="Disordered" evidence="21">
    <location>
        <begin position="621"/>
        <end position="792"/>
    </location>
</feature>
<dbReference type="GO" id="GO:0042276">
    <property type="term" value="P:error-prone translesion synthesis"/>
    <property type="evidence" value="ECO:0007669"/>
    <property type="project" value="TreeGrafter"/>
</dbReference>
<evidence type="ECO:0000259" key="25">
    <source>
        <dbReference type="Pfam" id="PF24055"/>
    </source>
</evidence>
<dbReference type="FunFam" id="1.10.287.690:FF:000002">
    <property type="entry name" value="DNA polymerase zeta"/>
    <property type="match status" value="1"/>
</dbReference>
<evidence type="ECO:0000256" key="6">
    <source>
        <dbReference type="ARBA" id="ARBA00022695"/>
    </source>
</evidence>
<dbReference type="InterPro" id="IPR006134">
    <property type="entry name" value="DNA-dir_DNA_pol_B_multi_dom"/>
</dbReference>
<feature type="compositionally biased region" description="Low complexity" evidence="21">
    <location>
        <begin position="819"/>
        <end position="839"/>
    </location>
</feature>
<feature type="compositionally biased region" description="Low complexity" evidence="21">
    <location>
        <begin position="673"/>
        <end position="688"/>
    </location>
</feature>
<name>A0AAD9L6B3_PAPLA</name>
<keyword evidence="5 20" id="KW-0808">Transferase</keyword>
<dbReference type="EC" id="2.7.7.7" evidence="20"/>
<dbReference type="GO" id="GO:0000166">
    <property type="term" value="F:nucleotide binding"/>
    <property type="evidence" value="ECO:0007669"/>
    <property type="project" value="InterPro"/>
</dbReference>
<sequence length="1924" mass="214556">MSTQHDPEAPVLRLRITHITSTMSPPLPTLQSAYHPPHLATAVPLGMLPHHAPVVRIFGTTPSLQKICANIHLCYPYFFVPFPMDSQDPLRPERVIKLCQRFAVSLNHAICLAMRQNPTGGNTTAKYGGGTDPKHLHVASVMLVKGTPFYGYHIGYSYFLKVSLINPSRIYVALEQLRKPVVLGREWQPHEAHMNHVLQFMCDFDLYGCGWLDLGGGTFREPLPEGDPYASPEPSGVVLNTFNSLTVPEQMLYPMALSPPKDTFTPLEIDVLPHHILNRRRLKPRSLHADFVELLHRPLDPDEKLVPAVAELWEDERRRRANKGLSLSEKAMMPGSGGMGGRSKAELGYLEPGEKTDNRGGDWKISGELWDMIEQRMTSERRKTGRLTFERFSADIKAGRNGEKRKYDRWIMTTFEAVSAHWPRQPKPPRSTQRSKKPRGSIKTSSIVGHSSPPVIDSSQGNALPISSPIKAGDPTLPLADINADIKPDILAIDGHESPMRAAAGHVDPNEPILEEPEGIEEFSDSDDDVNPFEAFAMTQASQGAPDIKADINKNMISRAAAENPEDVDEEELAMQQHERDARQRAEEGVRFRATQMPSKADDSDEYDDDELDELFRRTVAGGWSTQTTPKKRTGAASAVSTSATASSRNTVGSEARRERHALRVREEAGLGDLSSIIDRSSVSLSPSNPFDPLLQTPTKPRTPVSDKATPTSLVRNLFARPRRPPTPAYTPSRHHLGTPANTVVLTPTKRSLGNLSPSPEEEEREVTPTPTKPKRPRSSYGHTGDVKPKLEELITPEAELGEIEMPLPHQNVVIASRSTVSSKSVSGKSVSAPSGPSPTLRNESPTPHDASTSQKLTSSKGISLKKKESQPKKRVRMASPESELGPITASQQSQPSQHSQVAPSSAETLNSTHTAISHQTDTSNSTLPPHFSRTSWQFNQIPPLARDVMETIEPQVVYTEPYYSNPVDVPPRAKMFAGRMFTLKGNTVLDLQEFRTSHQTPDKSWLKTRKTGQEHASFGWEFATPPPRRAQVVDWCEKEDGKAAAELARLAKLTSQLEGPTQRNPFGFKFSQKRKTRDSEREHQNMSVLGIEVFAKSRHQLLPDPEKDEITAVFYCYQNEDDSLPDTTTHPNYHAGYVVVDSPQIRNGRLGVEGVPCHVVDSELELINWMIDTVKHWDPDVLAGWELHNSSWGYLSSRAHEAFNVDLMEQLSRVVSGHSAPKKDFYSATHSSTFKVSGRHILNIWRICRSEINLTQYTFENVVFHFLQQRIPHYSSASLTALWKSKTPEHTARVIKYFFQRVVIDMEVVDAAEIITKNAEFARVFGVDFASVMFRGSQYKVESFMFRIAKPESFVLVSPSKQQVGLQNAPFAVPLIAEPESKYYNHPILVLDFQSLYPSVMIAYNICFSTCLGRVEKFKGTDKFGFTELKVADGLLELLKDYLTVTPNGMIFVKPAVRKSLLAKMLGEILDTRVMVKQAMKGARGDKSLRSLLNARQLGLKLMANVTYGYTSATYSGRMPCIEVADSIVQTGRETLEKAQELIHSRPEWAAQVVYGDTDSLFVALPGRSKQQAFVIGNAIADAVTAMNPKPVKLKFEKVYMGSVLMAKKRYVGFKYEHPDDVEPVFDAKGIETIRRDGFPAQQKIEEVCLKLLFRTQDLSQIKEYCRQEWTKILQGRVSLQDFIVAKEVRLGSYSDKGVPPPGAAVAYRRILKDPRDEPQYAERVPYIVSNADGRRLIDRARMPQEMLGSRNLGIDAEYYIRNLLIPPLSRIFNLVGADVEGWYDSMPRTKRAGRYDNLAKLGAGKGKGKMRIDSHFLSSHCIVCGTESADRICGECTADPATTAHALLSRQHLAQSKLISTHKICASCCNIPPAEKVLCDSIDCPVLYARVAAERDVDDLADIDELVTRLKDEPEGTGGLDW</sequence>
<dbReference type="Gene3D" id="1.10.132.60">
    <property type="entry name" value="DNA polymerase family B, C-terminal domain"/>
    <property type="match status" value="1"/>
</dbReference>
<evidence type="ECO:0000256" key="20">
    <source>
        <dbReference type="RuleBase" id="RU000442"/>
    </source>
</evidence>
<keyword evidence="8 20" id="KW-0479">Metal-binding</keyword>
<feature type="compositionally biased region" description="Low complexity" evidence="21">
    <location>
        <begin position="636"/>
        <end position="648"/>
    </location>
</feature>
<dbReference type="Pfam" id="PF03104">
    <property type="entry name" value="DNA_pol_B_exo1"/>
    <property type="match status" value="1"/>
</dbReference>
<dbReference type="PANTHER" id="PTHR45812">
    <property type="entry name" value="DNA POLYMERASE ZETA CATALYTIC SUBUNIT"/>
    <property type="match status" value="1"/>
</dbReference>
<dbReference type="InterPro" id="IPR036397">
    <property type="entry name" value="RNaseH_sf"/>
</dbReference>
<keyword evidence="12 20" id="KW-0239">DNA-directed DNA polymerase</keyword>
<feature type="domain" description="DNA-directed DNA polymerase family B multifunctional" evidence="22">
    <location>
        <begin position="1329"/>
        <end position="1775"/>
    </location>
</feature>
<dbReference type="Proteomes" id="UP001182556">
    <property type="component" value="Unassembled WGS sequence"/>
</dbReference>
<dbReference type="Gene3D" id="3.30.420.10">
    <property type="entry name" value="Ribonuclease H-like superfamily/Ribonuclease H"/>
    <property type="match status" value="1"/>
</dbReference>
<dbReference type="GO" id="GO:0005634">
    <property type="term" value="C:nucleus"/>
    <property type="evidence" value="ECO:0007669"/>
    <property type="project" value="UniProtKB-SubCell"/>
</dbReference>
<feature type="compositionally biased region" description="Basic and acidic residues" evidence="21">
    <location>
        <begin position="655"/>
        <end position="669"/>
    </location>
</feature>